<keyword evidence="7" id="KW-1185">Reference proteome</keyword>
<dbReference type="GO" id="GO:0005524">
    <property type="term" value="F:ATP binding"/>
    <property type="evidence" value="ECO:0007669"/>
    <property type="project" value="UniProtKB-UniRule"/>
</dbReference>
<accession>A0A191ZJB9</accession>
<dbReference type="GO" id="GO:0000287">
    <property type="term" value="F:magnesium ion binding"/>
    <property type="evidence" value="ECO:0007669"/>
    <property type="project" value="UniProtKB-UniRule"/>
</dbReference>
<comment type="pathway">
    <text evidence="2 3">Cell wall biogenesis; peptidoglycan biosynthesis.</text>
</comment>
<reference evidence="6 7" key="1">
    <citation type="submission" date="2016-06" db="EMBL/GenBank/DDBJ databases">
        <title>Insight into the functional genes involving in sulfur oxidation in Pearl River water.</title>
        <authorList>
            <person name="Luo J."/>
            <person name="Tan X."/>
            <person name="Lin W."/>
        </authorList>
    </citation>
    <scope>NUCLEOTIDE SEQUENCE [LARGE SCALE GENOMIC DNA]</scope>
    <source>
        <strain evidence="6 7">LS2</strain>
    </source>
</reference>
<evidence type="ECO:0000259" key="4">
    <source>
        <dbReference type="Pfam" id="PF02875"/>
    </source>
</evidence>
<dbReference type="STRING" id="1860122.A9404_11625"/>
<dbReference type="InterPro" id="IPR005761">
    <property type="entry name" value="UDP-N-AcMur-Glu-dNH2Pim_ligase"/>
</dbReference>
<feature type="short sequence motif" description="Meso-diaminopimelate recognition motif" evidence="2">
    <location>
        <begin position="428"/>
        <end position="431"/>
    </location>
</feature>
<feature type="binding site" evidence="2">
    <location>
        <position position="40"/>
    </location>
    <ligand>
        <name>UDP-N-acetyl-alpha-D-muramoyl-L-alanyl-D-glutamate</name>
        <dbReference type="ChEBI" id="CHEBI:83900"/>
    </ligand>
</feature>
<comment type="subcellular location">
    <subcellularLocation>
        <location evidence="2 3">Cytoplasm</location>
    </subcellularLocation>
</comment>
<comment type="function">
    <text evidence="2">Catalyzes the addition of meso-diaminopimelic acid to the nucleotide precursor UDP-N-acetylmuramoyl-L-alanyl-D-glutamate (UMAG) in the biosynthesis of bacterial cell-wall peptidoglycan.</text>
</comment>
<dbReference type="PANTHER" id="PTHR23135">
    <property type="entry name" value="MUR LIGASE FAMILY MEMBER"/>
    <property type="match status" value="1"/>
</dbReference>
<evidence type="ECO:0000256" key="1">
    <source>
        <dbReference type="ARBA" id="ARBA00005898"/>
    </source>
</evidence>
<feature type="binding site" evidence="2">
    <location>
        <position position="483"/>
    </location>
    <ligand>
        <name>meso-2,6-diaminopimelate</name>
        <dbReference type="ChEBI" id="CHEBI:57791"/>
    </ligand>
</feature>
<dbReference type="GO" id="GO:0008360">
    <property type="term" value="P:regulation of cell shape"/>
    <property type="evidence" value="ECO:0007669"/>
    <property type="project" value="UniProtKB-KW"/>
</dbReference>
<feature type="binding site" evidence="2">
    <location>
        <position position="166"/>
    </location>
    <ligand>
        <name>UDP-N-acetyl-alpha-D-muramoyl-L-alanyl-D-glutamate</name>
        <dbReference type="ChEBI" id="CHEBI:83900"/>
    </ligand>
</feature>
<proteinExistence type="inferred from homology"/>
<dbReference type="Gene3D" id="3.90.190.20">
    <property type="entry name" value="Mur ligase, C-terminal domain"/>
    <property type="match status" value="1"/>
</dbReference>
<evidence type="ECO:0000313" key="7">
    <source>
        <dbReference type="Proteomes" id="UP000078596"/>
    </source>
</evidence>
<dbReference type="InterPro" id="IPR013221">
    <property type="entry name" value="Mur_ligase_cen"/>
</dbReference>
<keyword evidence="2 3" id="KW-0961">Cell wall biogenesis/degradation</keyword>
<dbReference type="GO" id="GO:0009252">
    <property type="term" value="P:peptidoglycan biosynthetic process"/>
    <property type="evidence" value="ECO:0007669"/>
    <property type="project" value="UniProtKB-UniRule"/>
</dbReference>
<dbReference type="EC" id="6.3.2.13" evidence="2"/>
<name>A0A191ZJB9_9GAMM</name>
<gene>
    <name evidence="2" type="primary">murE</name>
    <name evidence="6" type="ORF">A9404_11625</name>
</gene>
<dbReference type="SUPFAM" id="SSF63418">
    <property type="entry name" value="MurE/MurF N-terminal domain"/>
    <property type="match status" value="1"/>
</dbReference>
<keyword evidence="2 6" id="KW-0436">Ligase</keyword>
<keyword evidence="2" id="KW-0963">Cytoplasm</keyword>
<feature type="domain" description="Mur ligase C-terminal" evidence="4">
    <location>
        <begin position="353"/>
        <end position="481"/>
    </location>
</feature>
<feature type="binding site" evidence="2">
    <location>
        <position position="404"/>
    </location>
    <ligand>
        <name>meso-2,6-diaminopimelate</name>
        <dbReference type="ChEBI" id="CHEBI:57791"/>
    </ligand>
</feature>
<feature type="domain" description="Mur ligase central" evidence="5">
    <location>
        <begin position="115"/>
        <end position="330"/>
    </location>
</feature>
<feature type="binding site" evidence="2">
    <location>
        <position position="194"/>
    </location>
    <ligand>
        <name>UDP-N-acetyl-alpha-D-muramoyl-L-alanyl-D-glutamate</name>
        <dbReference type="ChEBI" id="CHEBI:83900"/>
    </ligand>
</feature>
<comment type="cofactor">
    <cofactor evidence="2">
        <name>Mg(2+)</name>
        <dbReference type="ChEBI" id="CHEBI:18420"/>
    </cofactor>
</comment>
<dbReference type="RefSeq" id="WP_066101808.1">
    <property type="nucleotide sequence ID" value="NZ_CP016027.1"/>
</dbReference>
<dbReference type="GO" id="GO:0005737">
    <property type="term" value="C:cytoplasm"/>
    <property type="evidence" value="ECO:0007669"/>
    <property type="project" value="UniProtKB-SubCell"/>
</dbReference>
<dbReference type="GO" id="GO:0071555">
    <property type="term" value="P:cell wall organization"/>
    <property type="evidence" value="ECO:0007669"/>
    <property type="project" value="UniProtKB-KW"/>
</dbReference>
<dbReference type="Pfam" id="PF08245">
    <property type="entry name" value="Mur_ligase_M"/>
    <property type="match status" value="1"/>
</dbReference>
<dbReference type="Gene3D" id="3.40.1390.10">
    <property type="entry name" value="MurE/MurF, N-terminal domain"/>
    <property type="match status" value="1"/>
</dbReference>
<feature type="binding site" evidence="2">
    <location>
        <begin position="167"/>
        <end position="168"/>
    </location>
    <ligand>
        <name>UDP-N-acetyl-alpha-D-muramoyl-L-alanyl-D-glutamate</name>
        <dbReference type="ChEBI" id="CHEBI:83900"/>
    </ligand>
</feature>
<feature type="binding site" evidence="2">
    <location>
        <position position="479"/>
    </location>
    <ligand>
        <name>meso-2,6-diaminopimelate</name>
        <dbReference type="ChEBI" id="CHEBI:57791"/>
    </ligand>
</feature>
<comment type="catalytic activity">
    <reaction evidence="2">
        <text>UDP-N-acetyl-alpha-D-muramoyl-L-alanyl-D-glutamate + meso-2,6-diaminopimelate + ATP = UDP-N-acetyl-alpha-D-muramoyl-L-alanyl-gamma-D-glutamyl-meso-2,6-diaminopimelate + ADP + phosphate + H(+)</text>
        <dbReference type="Rhea" id="RHEA:23676"/>
        <dbReference type="ChEBI" id="CHEBI:15378"/>
        <dbReference type="ChEBI" id="CHEBI:30616"/>
        <dbReference type="ChEBI" id="CHEBI:43474"/>
        <dbReference type="ChEBI" id="CHEBI:57791"/>
        <dbReference type="ChEBI" id="CHEBI:83900"/>
        <dbReference type="ChEBI" id="CHEBI:83905"/>
        <dbReference type="ChEBI" id="CHEBI:456216"/>
        <dbReference type="EC" id="6.3.2.13"/>
    </reaction>
</comment>
<dbReference type="InterPro" id="IPR036565">
    <property type="entry name" value="Mur-like_cat_sf"/>
</dbReference>
<keyword evidence="2 3" id="KW-0131">Cell cycle</keyword>
<comment type="PTM">
    <text evidence="2">Carboxylation is probably crucial for Mg(2+) binding and, consequently, for the gamma-phosphate positioning of ATP.</text>
</comment>
<protein>
    <recommendedName>
        <fullName evidence="2">UDP-N-acetylmuramoyl-L-alanyl-D-glutamate--2,6-diaminopimelate ligase</fullName>
        <ecNumber evidence="2">6.3.2.13</ecNumber>
    </recommendedName>
    <alternativeName>
        <fullName evidence="2">Meso-A2pm-adding enzyme</fullName>
    </alternativeName>
    <alternativeName>
        <fullName evidence="2">Meso-diaminopimelate-adding enzyme</fullName>
    </alternativeName>
    <alternativeName>
        <fullName evidence="2">UDP-MurNAc-L-Ala-D-Glu:meso-diaminopimelate ligase</fullName>
    </alternativeName>
    <alternativeName>
        <fullName evidence="2">UDP-MurNAc-tripeptide synthetase</fullName>
    </alternativeName>
    <alternativeName>
        <fullName evidence="2">UDP-N-acetylmuramyl-tripeptide synthetase</fullName>
    </alternativeName>
</protein>
<keyword evidence="2 3" id="KW-0132">Cell division</keyword>
<organism evidence="6 7">
    <name type="scientific">Halothiobacillus diazotrophicus</name>
    <dbReference type="NCBI Taxonomy" id="1860122"/>
    <lineage>
        <taxon>Bacteria</taxon>
        <taxon>Pseudomonadati</taxon>
        <taxon>Pseudomonadota</taxon>
        <taxon>Gammaproteobacteria</taxon>
        <taxon>Chromatiales</taxon>
        <taxon>Halothiobacillaceae</taxon>
        <taxon>Halothiobacillus</taxon>
    </lineage>
</organism>
<dbReference type="SUPFAM" id="SSF53244">
    <property type="entry name" value="MurD-like peptide ligases, peptide-binding domain"/>
    <property type="match status" value="1"/>
</dbReference>
<feature type="binding site" evidence="2">
    <location>
        <begin position="428"/>
        <end position="431"/>
    </location>
    <ligand>
        <name>meso-2,6-diaminopimelate</name>
        <dbReference type="ChEBI" id="CHEBI:57791"/>
    </ligand>
</feature>
<dbReference type="HAMAP" id="MF_00208">
    <property type="entry name" value="MurE"/>
    <property type="match status" value="1"/>
</dbReference>
<evidence type="ECO:0000259" key="5">
    <source>
        <dbReference type="Pfam" id="PF08245"/>
    </source>
</evidence>
<comment type="caution">
    <text evidence="2">Lacks conserved residue(s) required for the propagation of feature annotation.</text>
</comment>
<dbReference type="GO" id="GO:0051301">
    <property type="term" value="P:cell division"/>
    <property type="evidence" value="ECO:0007669"/>
    <property type="project" value="UniProtKB-KW"/>
</dbReference>
<dbReference type="NCBIfam" id="NF001126">
    <property type="entry name" value="PRK00139.1-4"/>
    <property type="match status" value="1"/>
</dbReference>
<evidence type="ECO:0000256" key="3">
    <source>
        <dbReference type="RuleBase" id="RU004135"/>
    </source>
</evidence>
<feature type="modified residue" description="N6-carboxylysine" evidence="2">
    <location>
        <position position="234"/>
    </location>
</feature>
<keyword evidence="2" id="KW-0547">Nucleotide-binding</keyword>
<keyword evidence="2" id="KW-0460">Magnesium</keyword>
<dbReference type="EMBL" id="CP016027">
    <property type="protein sequence ID" value="ANJ67938.1"/>
    <property type="molecule type" value="Genomic_DNA"/>
</dbReference>
<dbReference type="KEGG" id="haz:A9404_11625"/>
<dbReference type="PANTHER" id="PTHR23135:SF4">
    <property type="entry name" value="UDP-N-ACETYLMURAMOYL-L-ALANYL-D-GLUTAMATE--2,6-DIAMINOPIMELATE LIGASE MURE HOMOLOG, CHLOROPLASTIC"/>
    <property type="match status" value="1"/>
</dbReference>
<feature type="binding site" evidence="2">
    <location>
        <position position="202"/>
    </location>
    <ligand>
        <name>UDP-N-acetyl-alpha-D-muramoyl-L-alanyl-D-glutamate</name>
        <dbReference type="ChEBI" id="CHEBI:83900"/>
    </ligand>
</feature>
<dbReference type="InterPro" id="IPR036615">
    <property type="entry name" value="Mur_ligase_C_dom_sf"/>
</dbReference>
<sequence length="510" mass="54318">MSFLVLNRQTVASLLTAWGFPLTVSAEMAAQEVRALTDDSREVGPGVVFVARAGVHHQATDYIPMALERGAPLVLCEQPWADGRCVQVPNLTSQLWRLVSLGCGEDLSCLQIVGVTGTNGKTSVTHFIAGALKRSGAQHTAEIGVIGTLGAGLWSPGLDRLKPTGNTTPGLLEILAICVDFVRTGVRYVAMEVSSHALDQGRLDGVPITAAVFTNLSRDHLDYHGDMTRYFAAKAKLFMRPELKAAIVNFDSSVAEDLLEAMSGSAACWVYGLGDPDWRVADCQQVTVRHMVASPEGLRLTVQSPLGELSLATALIGAFNASNLLAALTTLLALGMPLEMAVSGLNQAEAPPGRMERFELPGAGHAIVDYAHTPDALDQVLRAVRDHRGDRGRTICVFGCGGERDRGKRALMGAVADRLAEVIVLTNDNPRSESPQAIIDDIIAGISVHANVTIEPDRAAAIRQALDAAGPEDWVVIAGKGHERTQEIAGTFLPFSDVDTVRQWIDGGAT</sequence>
<dbReference type="Proteomes" id="UP000078596">
    <property type="component" value="Chromosome"/>
</dbReference>
<dbReference type="OrthoDB" id="9800958at2"/>
<dbReference type="UniPathway" id="UPA00219"/>
<dbReference type="AlphaFoldDB" id="A0A191ZJB9"/>
<dbReference type="GO" id="GO:0008765">
    <property type="term" value="F:UDP-N-acetylmuramoylalanyl-D-glutamate-2,6-diaminopimelate ligase activity"/>
    <property type="evidence" value="ECO:0007669"/>
    <property type="project" value="UniProtKB-UniRule"/>
</dbReference>
<evidence type="ECO:0000313" key="6">
    <source>
        <dbReference type="EMBL" id="ANJ67938.1"/>
    </source>
</evidence>
<keyword evidence="2 3" id="KW-0573">Peptidoglycan synthesis</keyword>
<dbReference type="Gene3D" id="3.40.1190.10">
    <property type="entry name" value="Mur-like, catalytic domain"/>
    <property type="match status" value="1"/>
</dbReference>
<keyword evidence="2 3" id="KW-0133">Cell shape</keyword>
<feature type="binding site" evidence="2">
    <location>
        <begin position="117"/>
        <end position="123"/>
    </location>
    <ligand>
        <name>ATP</name>
        <dbReference type="ChEBI" id="CHEBI:30616"/>
    </ligand>
</feature>
<dbReference type="SUPFAM" id="SSF53623">
    <property type="entry name" value="MurD-like peptide ligases, catalytic domain"/>
    <property type="match status" value="1"/>
</dbReference>
<comment type="similarity">
    <text evidence="1 2">Belongs to the MurCDEF family. MurE subfamily.</text>
</comment>
<dbReference type="InterPro" id="IPR004101">
    <property type="entry name" value="Mur_ligase_C"/>
</dbReference>
<feature type="binding site" evidence="2">
    <location>
        <position position="200"/>
    </location>
    <ligand>
        <name>UDP-N-acetyl-alpha-D-muramoyl-L-alanyl-D-glutamate</name>
        <dbReference type="ChEBI" id="CHEBI:83900"/>
    </ligand>
</feature>
<dbReference type="NCBIfam" id="TIGR01085">
    <property type="entry name" value="murE"/>
    <property type="match status" value="1"/>
</dbReference>
<evidence type="ECO:0000256" key="2">
    <source>
        <dbReference type="HAMAP-Rule" id="MF_00208"/>
    </source>
</evidence>
<dbReference type="InterPro" id="IPR035911">
    <property type="entry name" value="MurE/MurF_N"/>
</dbReference>
<dbReference type="Pfam" id="PF02875">
    <property type="entry name" value="Mur_ligase_C"/>
    <property type="match status" value="1"/>
</dbReference>
<keyword evidence="2" id="KW-0067">ATP-binding</keyword>